<feature type="signal peptide" evidence="6">
    <location>
        <begin position="1"/>
        <end position="27"/>
    </location>
</feature>
<dbReference type="RefSeq" id="WP_345459542.1">
    <property type="nucleotide sequence ID" value="NZ_BAABKG010000003.1"/>
</dbReference>
<protein>
    <submittedName>
        <fullName evidence="8">Iron-siderophore ABC transporter substrate-binding protein</fullName>
    </submittedName>
</protein>
<feature type="domain" description="Fe/B12 periplasmic-binding" evidence="7">
    <location>
        <begin position="88"/>
        <end position="362"/>
    </location>
</feature>
<dbReference type="EMBL" id="BAABKG010000003">
    <property type="protein sequence ID" value="GAA5150606.1"/>
    <property type="molecule type" value="Genomic_DNA"/>
</dbReference>
<organism evidence="8 9">
    <name type="scientific">Nocardioides marinquilinus</name>
    <dbReference type="NCBI Taxonomy" id="1210400"/>
    <lineage>
        <taxon>Bacteria</taxon>
        <taxon>Bacillati</taxon>
        <taxon>Actinomycetota</taxon>
        <taxon>Actinomycetes</taxon>
        <taxon>Propionibacteriales</taxon>
        <taxon>Nocardioidaceae</taxon>
        <taxon>Nocardioides</taxon>
    </lineage>
</organism>
<reference evidence="9" key="1">
    <citation type="journal article" date="2019" name="Int. J. Syst. Evol. Microbiol.">
        <title>The Global Catalogue of Microorganisms (GCM) 10K type strain sequencing project: providing services to taxonomists for standard genome sequencing and annotation.</title>
        <authorList>
            <consortium name="The Broad Institute Genomics Platform"/>
            <consortium name="The Broad Institute Genome Sequencing Center for Infectious Disease"/>
            <person name="Wu L."/>
            <person name="Ma J."/>
        </authorList>
    </citation>
    <scope>NUCLEOTIDE SEQUENCE [LARGE SCALE GENOMIC DNA]</scope>
    <source>
        <strain evidence="9">JCM 18459</strain>
    </source>
</reference>
<keyword evidence="9" id="KW-1185">Reference proteome</keyword>
<evidence type="ECO:0000256" key="3">
    <source>
        <dbReference type="ARBA" id="ARBA00022448"/>
    </source>
</evidence>
<dbReference type="SUPFAM" id="SSF53807">
    <property type="entry name" value="Helical backbone' metal receptor"/>
    <property type="match status" value="1"/>
</dbReference>
<dbReference type="Gene3D" id="3.40.50.1980">
    <property type="entry name" value="Nitrogenase molybdenum iron protein domain"/>
    <property type="match status" value="2"/>
</dbReference>
<evidence type="ECO:0000313" key="9">
    <source>
        <dbReference type="Proteomes" id="UP001500221"/>
    </source>
</evidence>
<dbReference type="Proteomes" id="UP001500221">
    <property type="component" value="Unassembled WGS sequence"/>
</dbReference>
<keyword evidence="4 6" id="KW-0732">Signal</keyword>
<dbReference type="PROSITE" id="PS50983">
    <property type="entry name" value="FE_B12_PBP"/>
    <property type="match status" value="1"/>
</dbReference>
<evidence type="ECO:0000313" key="8">
    <source>
        <dbReference type="EMBL" id="GAA5150606.1"/>
    </source>
</evidence>
<evidence type="ECO:0000256" key="2">
    <source>
        <dbReference type="ARBA" id="ARBA00008814"/>
    </source>
</evidence>
<comment type="caution">
    <text evidence="8">The sequence shown here is derived from an EMBL/GenBank/DDBJ whole genome shotgun (WGS) entry which is preliminary data.</text>
</comment>
<dbReference type="PANTHER" id="PTHR30532">
    <property type="entry name" value="IRON III DICITRATE-BINDING PERIPLASMIC PROTEIN"/>
    <property type="match status" value="1"/>
</dbReference>
<name>A0ABP9PXC3_9ACTN</name>
<evidence type="ECO:0000256" key="5">
    <source>
        <dbReference type="SAM" id="MobiDB-lite"/>
    </source>
</evidence>
<feature type="chain" id="PRO_5045199989" evidence="6">
    <location>
        <begin position="28"/>
        <end position="365"/>
    </location>
</feature>
<sequence>MTSLRPRRLAAAAATATLLVLPLGACGALSDDESDSGSDSSSESSETSDGADGADGATDAAGTEEAAFEPVTIEHAFGSTEIDERPERVVALGWGSADAAIAMDVIPVALDEQSYGATENGLMPWVESAIEDAGGELPETLKTGESPDFQAIDAADPDIILATYSGITEADYQKLSQIADTVAYPDQPWSTPWREVITTTGTALGESEKADQVLADIDAEVAAAADAHPEFQGVSVAAVAIDPSAFYVYTEADPRVQFLSDLGFEVAPSVGELDSGEGGFYYTLSTENVDQLTSDVLLSYSNDEAAAEAVASDPTYQKMQQFQDGTVASVVGEANVSSVSPPTALSLGYSLDTFVEALAGAVPAS</sequence>
<comment type="similarity">
    <text evidence="2">Belongs to the bacterial solute-binding protein 8 family.</text>
</comment>
<evidence type="ECO:0000259" key="7">
    <source>
        <dbReference type="PROSITE" id="PS50983"/>
    </source>
</evidence>
<evidence type="ECO:0000256" key="6">
    <source>
        <dbReference type="SAM" id="SignalP"/>
    </source>
</evidence>
<dbReference type="InterPro" id="IPR051313">
    <property type="entry name" value="Bact_iron-sidero_bind"/>
</dbReference>
<dbReference type="PANTHER" id="PTHR30532:SF24">
    <property type="entry name" value="FERRIC ENTEROBACTIN-BINDING PERIPLASMIC PROTEIN FEPB"/>
    <property type="match status" value="1"/>
</dbReference>
<dbReference type="Pfam" id="PF01497">
    <property type="entry name" value="Peripla_BP_2"/>
    <property type="match status" value="1"/>
</dbReference>
<feature type="compositionally biased region" description="Low complexity" evidence="5">
    <location>
        <begin position="37"/>
        <end position="65"/>
    </location>
</feature>
<feature type="region of interest" description="Disordered" evidence="5">
    <location>
        <begin position="29"/>
        <end position="70"/>
    </location>
</feature>
<comment type="subcellular location">
    <subcellularLocation>
        <location evidence="1">Cell envelope</location>
    </subcellularLocation>
</comment>
<keyword evidence="3" id="KW-0813">Transport</keyword>
<dbReference type="InterPro" id="IPR002491">
    <property type="entry name" value="ABC_transptr_periplasmic_BD"/>
</dbReference>
<evidence type="ECO:0000256" key="1">
    <source>
        <dbReference type="ARBA" id="ARBA00004196"/>
    </source>
</evidence>
<gene>
    <name evidence="8" type="ORF">GCM10023340_28060</name>
</gene>
<proteinExistence type="inferred from homology"/>
<accession>A0ABP9PXC3</accession>
<evidence type="ECO:0000256" key="4">
    <source>
        <dbReference type="ARBA" id="ARBA00022729"/>
    </source>
</evidence>